<protein>
    <submittedName>
        <fullName evidence="2">Uncharacterized protein</fullName>
    </submittedName>
</protein>
<feature type="compositionally biased region" description="Basic and acidic residues" evidence="1">
    <location>
        <begin position="56"/>
        <end position="91"/>
    </location>
</feature>
<proteinExistence type="predicted"/>
<evidence type="ECO:0000256" key="1">
    <source>
        <dbReference type="SAM" id="MobiDB-lite"/>
    </source>
</evidence>
<dbReference type="EMBL" id="CP119894">
    <property type="protein sequence ID" value="WFD26890.1"/>
    <property type="molecule type" value="Genomic_DNA"/>
</dbReference>
<feature type="compositionally biased region" description="Low complexity" evidence="1">
    <location>
        <begin position="172"/>
        <end position="184"/>
    </location>
</feature>
<name>A0AAF0J7B5_9BASI</name>
<reference evidence="2" key="1">
    <citation type="submission" date="2023-03" db="EMBL/GenBank/DDBJ databases">
        <title>Mating type loci evolution in Malassezia.</title>
        <authorList>
            <person name="Coelho M.A."/>
        </authorList>
    </citation>
    <scope>NUCLEOTIDE SEQUENCE</scope>
    <source>
        <strain evidence="2">CBS 9557</strain>
    </source>
</reference>
<organism evidence="2 3">
    <name type="scientific">Malassezia nana</name>
    <dbReference type="NCBI Taxonomy" id="180528"/>
    <lineage>
        <taxon>Eukaryota</taxon>
        <taxon>Fungi</taxon>
        <taxon>Dikarya</taxon>
        <taxon>Basidiomycota</taxon>
        <taxon>Ustilaginomycotina</taxon>
        <taxon>Malasseziomycetes</taxon>
        <taxon>Malasseziales</taxon>
        <taxon>Malasseziaceae</taxon>
        <taxon>Malassezia</taxon>
    </lineage>
</organism>
<gene>
    <name evidence="2" type="ORF">MNAN1_001879</name>
</gene>
<accession>A0AAF0J7B5</accession>
<sequence length="374" mass="40500">MDLYDMQQALYEAELAERRRALQREQMRRFALERERQAQAMAVARQMALALAAEEERAKAQEARERAQKARERAQKARERAQVKENRELKEAPPTSKLPSTVRLIQVGPFIWELEVPTPSGEAAEDPAPSGQDAECETGADPCDCDALESLAATEPSADQPKVAQTQSDKIAAAPQEAPVAPEEATPPAPVAQATTSTEEVPETLAHPEPPATEAVPAQAPEKTVEATADDTAAPAKPVTSSAAAPSSETSSQLLFSYPFPPNNTPYGRVVRAQVQSDRIAVEVDTLSGSLQIRGLWSQIAPTSRPSSARSAHVRDVDADGNEVLLPEDTDSESETDTSVTFDQSATLPLFPLTQVQSIRAELNDKGFQLWLDM</sequence>
<feature type="compositionally biased region" description="Low complexity" evidence="1">
    <location>
        <begin position="226"/>
        <end position="249"/>
    </location>
</feature>
<dbReference type="AlphaFoldDB" id="A0AAF0J7B5"/>
<feature type="compositionally biased region" description="Acidic residues" evidence="1">
    <location>
        <begin position="134"/>
        <end position="147"/>
    </location>
</feature>
<dbReference type="Proteomes" id="UP001213623">
    <property type="component" value="Chromosome 3"/>
</dbReference>
<feature type="region of interest" description="Disordered" evidence="1">
    <location>
        <begin position="56"/>
        <end position="97"/>
    </location>
</feature>
<evidence type="ECO:0000313" key="2">
    <source>
        <dbReference type="EMBL" id="WFD26890.1"/>
    </source>
</evidence>
<evidence type="ECO:0000313" key="3">
    <source>
        <dbReference type="Proteomes" id="UP001213623"/>
    </source>
</evidence>
<keyword evidence="3" id="KW-1185">Reference proteome</keyword>
<feature type="region of interest" description="Disordered" evidence="1">
    <location>
        <begin position="119"/>
        <end position="249"/>
    </location>
</feature>